<evidence type="ECO:0000313" key="3">
    <source>
        <dbReference type="Proteomes" id="UP001501729"/>
    </source>
</evidence>
<sequence length="396" mass="43929">MIDRKPLDWRVPAAEWEKFRQHVESEFGRVEGYLGREAELAMREYADADRFEPVEKQVDRLVQAAGRTPSELGFKEKTSDLDASETSRVQVRVDPQIKDEFKRAAEDGENALGVTFARAIQQYRDGGRAQRLENKLDRVLDDCESLLSELDESEGGSSGLSAKERRTMIISNRLGKTGFTRSELEAEVSDVAAHSGQASEPTIEDYLKRVVDRKGFVEHPNNPDVWMQPEAAESLAPEGVPTVCWRNVDYLDRAERVRRIKIALGRKAATSGTGRTRATSTKIREDILDEKVSRASTLELMNEVALEDGYSFDDSGQAATICVDVADGITDGYLAEDIIDYAQSDTGLVTGPTETTVSDFAEPATPDSVDSQMDALEAARTDGGRPRDMTPQERDQ</sequence>
<dbReference type="EMBL" id="BAABKX010000001">
    <property type="protein sequence ID" value="GAA5041970.1"/>
    <property type="molecule type" value="Genomic_DNA"/>
</dbReference>
<evidence type="ECO:0000313" key="2">
    <source>
        <dbReference type="EMBL" id="GAA5041970.1"/>
    </source>
</evidence>
<name>A0AAV3UCF0_9EURY</name>
<organism evidence="2 3">
    <name type="scientific">Haladaptatus pallidirubidus</name>
    <dbReference type="NCBI Taxonomy" id="1008152"/>
    <lineage>
        <taxon>Archaea</taxon>
        <taxon>Methanobacteriati</taxon>
        <taxon>Methanobacteriota</taxon>
        <taxon>Stenosarchaea group</taxon>
        <taxon>Halobacteria</taxon>
        <taxon>Halobacteriales</taxon>
        <taxon>Haladaptataceae</taxon>
        <taxon>Haladaptatus</taxon>
    </lineage>
</organism>
<gene>
    <name evidence="2" type="ORF">GCM10025751_04790</name>
</gene>
<dbReference type="Proteomes" id="UP001501729">
    <property type="component" value="Unassembled WGS sequence"/>
</dbReference>
<proteinExistence type="predicted"/>
<dbReference type="AlphaFoldDB" id="A0AAV3UCF0"/>
<comment type="caution">
    <text evidence="2">The sequence shown here is derived from an EMBL/GenBank/DDBJ whole genome shotgun (WGS) entry which is preliminary data.</text>
</comment>
<evidence type="ECO:0000256" key="1">
    <source>
        <dbReference type="SAM" id="MobiDB-lite"/>
    </source>
</evidence>
<protein>
    <submittedName>
        <fullName evidence="2">Uncharacterized protein</fullName>
    </submittedName>
</protein>
<feature type="compositionally biased region" description="Basic and acidic residues" evidence="1">
    <location>
        <begin position="377"/>
        <end position="396"/>
    </location>
</feature>
<accession>A0AAV3UCF0</accession>
<keyword evidence="3" id="KW-1185">Reference proteome</keyword>
<dbReference type="RefSeq" id="WP_227775281.1">
    <property type="nucleotide sequence ID" value="NZ_BAABKX010000001.1"/>
</dbReference>
<feature type="region of interest" description="Disordered" evidence="1">
    <location>
        <begin position="352"/>
        <end position="396"/>
    </location>
</feature>
<reference evidence="2 3" key="1">
    <citation type="journal article" date="2019" name="Int. J. Syst. Evol. Microbiol.">
        <title>The Global Catalogue of Microorganisms (GCM) 10K type strain sequencing project: providing services to taxonomists for standard genome sequencing and annotation.</title>
        <authorList>
            <consortium name="The Broad Institute Genomics Platform"/>
            <consortium name="The Broad Institute Genome Sequencing Center for Infectious Disease"/>
            <person name="Wu L."/>
            <person name="Ma J."/>
        </authorList>
    </citation>
    <scope>NUCLEOTIDE SEQUENCE [LARGE SCALE GENOMIC DNA]</scope>
    <source>
        <strain evidence="2 3">JCM 17504</strain>
    </source>
</reference>
<dbReference type="GeneID" id="68615165"/>